<reference evidence="2 3" key="1">
    <citation type="submission" date="2016-03" db="EMBL/GenBank/DDBJ databases">
        <authorList>
            <person name="Ploux O."/>
        </authorList>
    </citation>
    <scope>NUCLEOTIDE SEQUENCE [LARGE SCALE GENOMIC DNA]</scope>
    <source>
        <strain evidence="2 3">URUG2</strain>
    </source>
</reference>
<dbReference type="AlphaFoldDB" id="A0A2D3V6B4"/>
<dbReference type="GeneID" id="35599090"/>
<feature type="compositionally biased region" description="Basic and acidic residues" evidence="1">
    <location>
        <begin position="60"/>
        <end position="69"/>
    </location>
</feature>
<evidence type="ECO:0008006" key="4">
    <source>
        <dbReference type="Google" id="ProtNLM"/>
    </source>
</evidence>
<dbReference type="Proteomes" id="UP000225277">
    <property type="component" value="Unassembled WGS sequence"/>
</dbReference>
<evidence type="ECO:0000313" key="2">
    <source>
        <dbReference type="EMBL" id="CZT18064.1"/>
    </source>
</evidence>
<accession>A0A2D3V6B4</accession>
<gene>
    <name evidence="2" type="ORF">RCC_03902</name>
</gene>
<organism evidence="2 3">
    <name type="scientific">Ramularia collo-cygni</name>
    <dbReference type="NCBI Taxonomy" id="112498"/>
    <lineage>
        <taxon>Eukaryota</taxon>
        <taxon>Fungi</taxon>
        <taxon>Dikarya</taxon>
        <taxon>Ascomycota</taxon>
        <taxon>Pezizomycotina</taxon>
        <taxon>Dothideomycetes</taxon>
        <taxon>Dothideomycetidae</taxon>
        <taxon>Mycosphaerellales</taxon>
        <taxon>Mycosphaerellaceae</taxon>
        <taxon>Ramularia</taxon>
    </lineage>
</organism>
<protein>
    <recommendedName>
        <fullName evidence="4">Zn(2)-C6 fungal-type domain-containing protein</fullName>
    </recommendedName>
</protein>
<proteinExistence type="predicted"/>
<dbReference type="RefSeq" id="XP_023624954.1">
    <property type="nucleotide sequence ID" value="XM_023769186.1"/>
</dbReference>
<sequence>MACDKLSPSDCLKRITNSRSRAGHTTREHEMPTNLPVPTKSTTSMNYESPPARNSSRKTPSRDRHEEHASNQGSKLPRPASVVRGNTPPEDDSMSGDSARGVSKAIDSPQRTTTMGGQNLERYPLSTRVQEITCTICKVLASICDGNKPCAGCLYSGRGRWCSYATVPQPVPTTRIIAPTPGSSPVYVDDGT</sequence>
<feature type="region of interest" description="Disordered" evidence="1">
    <location>
        <begin position="1"/>
        <end position="119"/>
    </location>
</feature>
<evidence type="ECO:0000256" key="1">
    <source>
        <dbReference type="SAM" id="MobiDB-lite"/>
    </source>
</evidence>
<dbReference type="EMBL" id="FJUY01000005">
    <property type="protein sequence ID" value="CZT18064.1"/>
    <property type="molecule type" value="Genomic_DNA"/>
</dbReference>
<keyword evidence="3" id="KW-1185">Reference proteome</keyword>
<name>A0A2D3V6B4_9PEZI</name>
<feature type="compositionally biased region" description="Polar residues" evidence="1">
    <location>
        <begin position="39"/>
        <end position="58"/>
    </location>
</feature>
<evidence type="ECO:0000313" key="3">
    <source>
        <dbReference type="Proteomes" id="UP000225277"/>
    </source>
</evidence>